<evidence type="ECO:0000256" key="4">
    <source>
        <dbReference type="PIRSR" id="PIRSR000303-1"/>
    </source>
</evidence>
<evidence type="ECO:0000313" key="6">
    <source>
        <dbReference type="EMBL" id="MBK1880802.1"/>
    </source>
</evidence>
<feature type="active site" evidence="4">
    <location>
        <position position="42"/>
    </location>
</feature>
<comment type="caution">
    <text evidence="6">The sequence shown here is derived from an EMBL/GenBank/DDBJ whole genome shotgun (WGS) entry which is preliminary data.</text>
</comment>
<dbReference type="PIRSF" id="PIRSF000303">
    <property type="entry name" value="Glutathion_perox"/>
    <property type="match status" value="1"/>
</dbReference>
<dbReference type="PROSITE" id="PS51355">
    <property type="entry name" value="GLUTATHIONE_PEROXID_3"/>
    <property type="match status" value="1"/>
</dbReference>
<name>A0A934S1V4_9BACT</name>
<evidence type="ECO:0000256" key="1">
    <source>
        <dbReference type="ARBA" id="ARBA00006926"/>
    </source>
</evidence>
<accession>A0A934S1V4</accession>
<keyword evidence="2 5" id="KW-0575">Peroxidase</keyword>
<dbReference type="InterPro" id="IPR000889">
    <property type="entry name" value="Glutathione_peroxidase"/>
</dbReference>
<sequence length="170" mass="18544">MASTAFAADLTSIPFKDAKGKDHTLKEYAGKVVLIVNVASKCGNTPQYEGLEAMYKKHKDDGLVILGFPCNDFGGQEPGTIEEIQQFCTGEYDVTFPIMNKISVKGEEQHPLYKALTGEKGAFPGDVAWNFGKFLISRDGKPIARFEPKQVPESPAVTEAVEKALAEKKS</sequence>
<proteinExistence type="inferred from homology"/>
<dbReference type="PROSITE" id="PS00460">
    <property type="entry name" value="GLUTATHIONE_PEROXID_1"/>
    <property type="match status" value="1"/>
</dbReference>
<evidence type="ECO:0000256" key="2">
    <source>
        <dbReference type="ARBA" id="ARBA00022559"/>
    </source>
</evidence>
<dbReference type="CDD" id="cd00340">
    <property type="entry name" value="GSH_Peroxidase"/>
    <property type="match status" value="1"/>
</dbReference>
<evidence type="ECO:0000256" key="3">
    <source>
        <dbReference type="ARBA" id="ARBA00023002"/>
    </source>
</evidence>
<dbReference type="Pfam" id="PF00255">
    <property type="entry name" value="GSHPx"/>
    <property type="match status" value="1"/>
</dbReference>
<dbReference type="Proteomes" id="UP000603141">
    <property type="component" value="Unassembled WGS sequence"/>
</dbReference>
<dbReference type="GO" id="GO:0034599">
    <property type="term" value="P:cellular response to oxidative stress"/>
    <property type="evidence" value="ECO:0007669"/>
    <property type="project" value="TreeGrafter"/>
</dbReference>
<dbReference type="PANTHER" id="PTHR11592">
    <property type="entry name" value="GLUTATHIONE PEROXIDASE"/>
    <property type="match status" value="1"/>
</dbReference>
<dbReference type="AlphaFoldDB" id="A0A934S1V4"/>
<dbReference type="GO" id="GO:0004601">
    <property type="term" value="F:peroxidase activity"/>
    <property type="evidence" value="ECO:0007669"/>
    <property type="project" value="UniProtKB-KW"/>
</dbReference>
<dbReference type="FunFam" id="3.40.30.10:FF:000010">
    <property type="entry name" value="Glutathione peroxidase"/>
    <property type="match status" value="1"/>
</dbReference>
<comment type="similarity">
    <text evidence="1 5">Belongs to the glutathione peroxidase family.</text>
</comment>
<dbReference type="EMBL" id="JAENIJ010000001">
    <property type="protein sequence ID" value="MBK1880802.1"/>
    <property type="molecule type" value="Genomic_DNA"/>
</dbReference>
<dbReference type="InterPro" id="IPR029759">
    <property type="entry name" value="GPX_AS"/>
</dbReference>
<dbReference type="Gene3D" id="3.40.30.10">
    <property type="entry name" value="Glutaredoxin"/>
    <property type="match status" value="1"/>
</dbReference>
<dbReference type="PRINTS" id="PR01011">
    <property type="entry name" value="GLUTPROXDASE"/>
</dbReference>
<organism evidence="6 7">
    <name type="scientific">Luteolibacter pohnpeiensis</name>
    <dbReference type="NCBI Taxonomy" id="454153"/>
    <lineage>
        <taxon>Bacteria</taxon>
        <taxon>Pseudomonadati</taxon>
        <taxon>Verrucomicrobiota</taxon>
        <taxon>Verrucomicrobiia</taxon>
        <taxon>Verrucomicrobiales</taxon>
        <taxon>Verrucomicrobiaceae</taxon>
        <taxon>Luteolibacter</taxon>
    </lineage>
</organism>
<reference evidence="6" key="1">
    <citation type="submission" date="2021-01" db="EMBL/GenBank/DDBJ databases">
        <title>Modified the classification status of verrucomicrobia.</title>
        <authorList>
            <person name="Feng X."/>
        </authorList>
    </citation>
    <scope>NUCLEOTIDE SEQUENCE</scope>
    <source>
        <strain evidence="6">KCTC 22041</strain>
    </source>
</reference>
<protein>
    <recommendedName>
        <fullName evidence="5">Glutathione peroxidase</fullName>
    </recommendedName>
</protein>
<dbReference type="InterPro" id="IPR036249">
    <property type="entry name" value="Thioredoxin-like_sf"/>
</dbReference>
<keyword evidence="3 5" id="KW-0560">Oxidoreductase</keyword>
<gene>
    <name evidence="6" type="ORF">JIN85_00160</name>
</gene>
<evidence type="ECO:0000256" key="5">
    <source>
        <dbReference type="RuleBase" id="RU000499"/>
    </source>
</evidence>
<dbReference type="PANTHER" id="PTHR11592:SF78">
    <property type="entry name" value="GLUTATHIONE PEROXIDASE"/>
    <property type="match status" value="1"/>
</dbReference>
<dbReference type="SUPFAM" id="SSF52833">
    <property type="entry name" value="Thioredoxin-like"/>
    <property type="match status" value="1"/>
</dbReference>
<evidence type="ECO:0000313" key="7">
    <source>
        <dbReference type="Proteomes" id="UP000603141"/>
    </source>
</evidence>
<keyword evidence="7" id="KW-1185">Reference proteome</keyword>